<dbReference type="InterPro" id="IPR029058">
    <property type="entry name" value="AB_hydrolase_fold"/>
</dbReference>
<dbReference type="EMBL" id="DS699819">
    <property type="protein sequence ID" value="EEC05247.1"/>
    <property type="molecule type" value="Genomic_DNA"/>
</dbReference>
<dbReference type="VEuPathDB" id="VectorBase:ISCP_033400"/>
<proteinExistence type="predicted"/>
<feature type="non-terminal residue" evidence="3">
    <location>
        <position position="1"/>
    </location>
</feature>
<dbReference type="SUPFAM" id="SSF82171">
    <property type="entry name" value="DPP6 N-terminal domain-like"/>
    <property type="match status" value="1"/>
</dbReference>
<reference evidence="3 5" key="1">
    <citation type="submission" date="2008-03" db="EMBL/GenBank/DDBJ databases">
        <title>Annotation of Ixodes scapularis.</title>
        <authorList>
            <consortium name="Ixodes scapularis Genome Project Consortium"/>
            <person name="Caler E."/>
            <person name="Hannick L.I."/>
            <person name="Bidwell S."/>
            <person name="Joardar V."/>
            <person name="Thiagarajan M."/>
            <person name="Amedeo P."/>
            <person name="Galinsky K.J."/>
            <person name="Schobel S."/>
            <person name="Inman J."/>
            <person name="Hostetler J."/>
            <person name="Miller J."/>
            <person name="Hammond M."/>
            <person name="Megy K."/>
            <person name="Lawson D."/>
            <person name="Kodira C."/>
            <person name="Sutton G."/>
            <person name="Meyer J."/>
            <person name="Hill C.A."/>
            <person name="Birren B."/>
            <person name="Nene V."/>
            <person name="Collins F."/>
            <person name="Alarcon-Chaidez F."/>
            <person name="Wikel S."/>
            <person name="Strausberg R."/>
        </authorList>
    </citation>
    <scope>NUCLEOTIDE SEQUENCE [LARGE SCALE GENOMIC DNA]</scope>
    <source>
        <strain evidence="5">Wikel</strain>
        <strain evidence="3">Wikel colony</strain>
    </source>
</reference>
<dbReference type="EMBL" id="ABJB011121619">
    <property type="status" value="NOT_ANNOTATED_CDS"/>
    <property type="molecule type" value="Genomic_DNA"/>
</dbReference>
<dbReference type="EMBL" id="ABJB010089811">
    <property type="status" value="NOT_ANNOTATED_CDS"/>
    <property type="molecule type" value="Genomic_DNA"/>
</dbReference>
<dbReference type="PANTHER" id="PTHR11731:SF193">
    <property type="entry name" value="DIPEPTIDYL PEPTIDASE 9"/>
    <property type="match status" value="1"/>
</dbReference>
<organism>
    <name type="scientific">Ixodes scapularis</name>
    <name type="common">Black-legged tick</name>
    <name type="synonym">Deer tick</name>
    <dbReference type="NCBI Taxonomy" id="6945"/>
    <lineage>
        <taxon>Eukaryota</taxon>
        <taxon>Metazoa</taxon>
        <taxon>Ecdysozoa</taxon>
        <taxon>Arthropoda</taxon>
        <taxon>Chelicerata</taxon>
        <taxon>Arachnida</taxon>
        <taxon>Acari</taxon>
        <taxon>Parasitiformes</taxon>
        <taxon>Ixodida</taxon>
        <taxon>Ixodoidea</taxon>
        <taxon>Ixodidae</taxon>
        <taxon>Ixodinae</taxon>
        <taxon>Ixodes</taxon>
    </lineage>
</organism>
<dbReference type="EMBL" id="ABJB010661385">
    <property type="status" value="NOT_ANNOTATED_CDS"/>
    <property type="molecule type" value="Genomic_DNA"/>
</dbReference>
<dbReference type="Pfam" id="PF00326">
    <property type="entry name" value="Peptidase_S9"/>
    <property type="match status" value="1"/>
</dbReference>
<dbReference type="EnsemblMetazoa" id="ISCW003960-RA">
    <property type="protein sequence ID" value="ISCW003960-PA"/>
    <property type="gene ID" value="ISCW003960"/>
</dbReference>
<reference evidence="4" key="2">
    <citation type="submission" date="2020-05" db="UniProtKB">
        <authorList>
            <consortium name="EnsemblMetazoa"/>
        </authorList>
    </citation>
    <scope>IDENTIFICATION</scope>
    <source>
        <strain evidence="4">wikel</strain>
    </source>
</reference>
<keyword evidence="5" id="KW-1185">Reference proteome</keyword>
<name>B7PF75_IXOSC</name>
<dbReference type="OrthoDB" id="16520at2759"/>
<dbReference type="ESTHER" id="ixosc-b7pf75">
    <property type="family name" value="DPP4N_Peptidase_S9"/>
</dbReference>
<dbReference type="EMBL" id="ABJB010604368">
    <property type="status" value="NOT_ANNOTATED_CDS"/>
    <property type="molecule type" value="Genomic_DNA"/>
</dbReference>
<feature type="domain" description="Dipeptidylpeptidase IV N-terminal" evidence="2">
    <location>
        <begin position="162"/>
        <end position="515"/>
    </location>
</feature>
<dbReference type="SUPFAM" id="SSF53474">
    <property type="entry name" value="alpha/beta-Hydrolases"/>
    <property type="match status" value="1"/>
</dbReference>
<dbReference type="STRING" id="6945.B7PF75"/>
<evidence type="ECO:0000313" key="3">
    <source>
        <dbReference type="EMBL" id="EEC05247.1"/>
    </source>
</evidence>
<evidence type="ECO:0000259" key="2">
    <source>
        <dbReference type="Pfam" id="PF00930"/>
    </source>
</evidence>
<evidence type="ECO:0000259" key="1">
    <source>
        <dbReference type="Pfam" id="PF00326"/>
    </source>
</evidence>
<dbReference type="GO" id="GO:0008239">
    <property type="term" value="F:dipeptidyl-peptidase activity"/>
    <property type="evidence" value="ECO:0000318"/>
    <property type="project" value="GO_Central"/>
</dbReference>
<dbReference type="Gene3D" id="2.140.10.30">
    <property type="entry name" value="Dipeptidylpeptidase IV, N-terminal domain"/>
    <property type="match status" value="1"/>
</dbReference>
<dbReference type="GO" id="GO:0008236">
    <property type="term" value="F:serine-type peptidase activity"/>
    <property type="evidence" value="ECO:0007669"/>
    <property type="project" value="InterPro"/>
</dbReference>
<dbReference type="VEuPathDB" id="VectorBase:ISCW003960"/>
<dbReference type="EMBL" id="ABJB010927106">
    <property type="status" value="NOT_ANNOTATED_CDS"/>
    <property type="molecule type" value="Genomic_DNA"/>
</dbReference>
<dbReference type="Proteomes" id="UP000001555">
    <property type="component" value="Unassembled WGS sequence"/>
</dbReference>
<dbReference type="VEuPathDB" id="VectorBase:ISCI003960"/>
<dbReference type="EMBL" id="ABJB011041845">
    <property type="status" value="NOT_ANNOTATED_CDS"/>
    <property type="molecule type" value="Genomic_DNA"/>
</dbReference>
<dbReference type="HOGENOM" id="CLU_006105_1_0_1"/>
<accession>B7PF75</accession>
<dbReference type="InterPro" id="IPR001375">
    <property type="entry name" value="Peptidase_S9_cat"/>
</dbReference>
<dbReference type="Gene3D" id="3.40.50.1820">
    <property type="entry name" value="alpha/beta hydrolase"/>
    <property type="match status" value="1"/>
</dbReference>
<dbReference type="InterPro" id="IPR002469">
    <property type="entry name" value="Peptidase_S9B_N"/>
</dbReference>
<dbReference type="PANTHER" id="PTHR11731">
    <property type="entry name" value="PROTEASE FAMILY S9B,C DIPEPTIDYL-PEPTIDASE IV-RELATED"/>
    <property type="match status" value="1"/>
</dbReference>
<feature type="domain" description="Peptidase S9 prolyl oligopeptidase catalytic" evidence="1">
    <location>
        <begin position="607"/>
        <end position="677"/>
    </location>
</feature>
<protein>
    <submittedName>
        <fullName evidence="3 4">Dipeptidyl-peptidase, putative</fullName>
        <ecNumber evidence="3">3.4.14.5</ecNumber>
    </submittedName>
</protein>
<evidence type="ECO:0000313" key="4">
    <source>
        <dbReference type="EnsemblMetazoa" id="ISCW003960-PA"/>
    </source>
</evidence>
<dbReference type="MEROPS" id="S09.019"/>
<keyword evidence="3" id="KW-0378">Hydrolase</keyword>
<evidence type="ECO:0000313" key="5">
    <source>
        <dbReference type="Proteomes" id="UP000001555"/>
    </source>
</evidence>
<dbReference type="EC" id="3.4.14.5" evidence="3"/>
<gene>
    <name evidence="3" type="ORF">IscW_ISCW003960</name>
</gene>
<dbReference type="AlphaFoldDB" id="B7PF75"/>
<dbReference type="InterPro" id="IPR050278">
    <property type="entry name" value="Serine_Prot_S9B/DPPIV"/>
</dbReference>
<dbReference type="GO" id="GO:0006508">
    <property type="term" value="P:proteolysis"/>
    <property type="evidence" value="ECO:0000318"/>
    <property type="project" value="GO_Central"/>
</dbReference>
<sequence>LHQGMEEAGGRRSWVQLRQAVRQARCRLYGLAPRLPTSLSFGRGRLYFLSPLAGGRESSLHYVDLPSPTAGAEEAPLLAWKPLLEPKFHVVHPPGRLSREEQLQWERRRLMVWGITAFDQQDGRFVFPAGGSLFYCDDAPDKPPPYFPVELGSGLSCARLNSQLCPCNRDLVAFVASGDLWVHHIASGCEARLTYCRKDGASVSESPVSVGIPSYVTQEEFNRYMGFWWCPVSNRGDTYQILYEQVDESEVEVVHLPSFGDDGSMEEYRFPRAGTLNARSTLRLAQFSLDGTGQIGGIQLLSLVEPLSSVCTASEYLLRAGWTPDGSCGWAQMLDRRQQHLQLLLLPVGCFQPEGENPGSADIGPQVLWEETSHVWINVHDVLHFLRSEQPQTVRLLWASEESGFRHLYLLCLHLRGESSELFSGDSATTMISKVQLTGGDWEVSEKDVWVDEVRRLVYFIGLKDTPLERHLYVVSMDRPLQVTRLTTTGYSHTIYMNKDLSMFVTVQSSLSQPPSSGLYELRYSEEAGLAPSPHLVAVLLEPPRVEPGQQEPELFSHVLSSGHTVYGMLFKPPQLEAGRKYPTVLTIYGGPEVQLVTNSFKGMRHLRQHLLASENYVVVVVDCRGSRHRGVEFESYIKGRMGTVEIADQVEVLQWLAESTGYIDLERIGIHGWSYGEWRAPFPPAPRLSGWESSWGSSQVYLYENNFEVPALLHPFETIVWKFDLFAFSVTPNVVGGAAPLYLYLGRVYEGHRGERAYMVPRMRQECLQPGTRRVYPAERHSLRHLDTSEHYETTLLSFLQDHL</sequence>
<dbReference type="Pfam" id="PF00930">
    <property type="entry name" value="DPPIV_N"/>
    <property type="match status" value="1"/>
</dbReference>
<dbReference type="FunCoup" id="B7PF75">
    <property type="interactions" value="1378"/>
</dbReference>
<dbReference type="EMBL" id="ABJB010862566">
    <property type="status" value="NOT_ANNOTATED_CDS"/>
    <property type="molecule type" value="Genomic_DNA"/>
</dbReference>
<dbReference type="PaxDb" id="6945-B7PF75"/>